<evidence type="ECO:0000256" key="1">
    <source>
        <dbReference type="ARBA" id="ARBA00009005"/>
    </source>
</evidence>
<sequence>MTTKPFSGGDAAQIRFLCPNSSDKEIEAAIYKYNGDENMAVNELLNQQERSSTRTHDQQSIEPHTEARIGTSVVVWKSTCAGGVTVWEKRHSCVDDNVPPPPPAALHREVSKTVQIQCGSCREVLTVQLTAMGDQPVNAQATCPHCHTLNQFTMPPDTIQPAPREQVERSAQIRCCQCQGIMTVNVEGFRGQAMEAEAQCPRCQQMNRFVLPPEKESPVASEAAPLEMYSPEMPTKLEGLDATYAPLNTPEITSAAPTVASPPPIGALPQNMQVQTVQVGTLVPTLTGVQRALLIGINYYGSKCELSGCIPDVYNMKRLLVETYHWNPNDIKLLTDDGQTERPTRENIVRYMHWLVRDAKPGDIFFFHYSGHGAQQEDPTHLEEDGMNETIIPVDVQTAGQITDDVIHEALVDPLPSGARLTSVMDSCHSGTGMDLPYTWLNGTGWKEDVNPWHSRGDVQLFSGCDDSQTSADASVGNLKGGAMTTAFCNAIRRNPNVSYTGLIEQLDIEMKREHMTQRPQLSTSQTFPVDRPFNLTDILPNQNQKVGRIVHKTFKAKPNKSRNVALNALVAGGVGLMGGLLIGSAMSERRRPIVVAPRRRPIIVAPVGRRPGPLFVGGGRGPFGGGGFRGKGFRGKGFGGKGFGKGFR</sequence>
<keyword evidence="2" id="KW-0812">Transmembrane</keyword>
<dbReference type="Pfam" id="PF00656">
    <property type="entry name" value="Peptidase_C14"/>
    <property type="match status" value="1"/>
</dbReference>
<dbReference type="GO" id="GO:0004197">
    <property type="term" value="F:cysteine-type endopeptidase activity"/>
    <property type="evidence" value="ECO:0007669"/>
    <property type="project" value="InterPro"/>
</dbReference>
<feature type="transmembrane region" description="Helical" evidence="2">
    <location>
        <begin position="565"/>
        <end position="584"/>
    </location>
</feature>
<proteinExistence type="inferred from homology"/>
<evidence type="ECO:0000259" key="3">
    <source>
        <dbReference type="Pfam" id="PF00656"/>
    </source>
</evidence>
<dbReference type="AlphaFoldDB" id="C5KFI0"/>
<dbReference type="GO" id="GO:0006508">
    <property type="term" value="P:proteolysis"/>
    <property type="evidence" value="ECO:0007669"/>
    <property type="project" value="InterPro"/>
</dbReference>
<keyword evidence="2" id="KW-0472">Membrane</keyword>
<evidence type="ECO:0000313" key="4">
    <source>
        <dbReference type="EMBL" id="EER16729.1"/>
    </source>
</evidence>
<dbReference type="InterPro" id="IPR050452">
    <property type="entry name" value="Metacaspase"/>
</dbReference>
<reference evidence="4 5" key="1">
    <citation type="submission" date="2008-07" db="EMBL/GenBank/DDBJ databases">
        <authorList>
            <person name="El-Sayed N."/>
            <person name="Caler E."/>
            <person name="Inman J."/>
            <person name="Amedeo P."/>
            <person name="Hass B."/>
            <person name="Wortman J."/>
        </authorList>
    </citation>
    <scope>NUCLEOTIDE SEQUENCE [LARGE SCALE GENOMIC DNA]</scope>
    <source>
        <strain evidence="5">ATCC 50983 / TXsc</strain>
    </source>
</reference>
<dbReference type="EMBL" id="GG672752">
    <property type="protein sequence ID" value="EER16729.1"/>
    <property type="molecule type" value="Genomic_DNA"/>
</dbReference>
<organism evidence="5">
    <name type="scientific">Perkinsus marinus (strain ATCC 50983 / TXsc)</name>
    <dbReference type="NCBI Taxonomy" id="423536"/>
    <lineage>
        <taxon>Eukaryota</taxon>
        <taxon>Sar</taxon>
        <taxon>Alveolata</taxon>
        <taxon>Perkinsozoa</taxon>
        <taxon>Perkinsea</taxon>
        <taxon>Perkinsida</taxon>
        <taxon>Perkinsidae</taxon>
        <taxon>Perkinsus</taxon>
    </lineage>
</organism>
<dbReference type="GO" id="GO:0005737">
    <property type="term" value="C:cytoplasm"/>
    <property type="evidence" value="ECO:0007669"/>
    <property type="project" value="TreeGrafter"/>
</dbReference>
<name>C5KFI0_PERM5</name>
<dbReference type="OrthoDB" id="3223806at2759"/>
<evidence type="ECO:0000256" key="2">
    <source>
        <dbReference type="SAM" id="Phobius"/>
    </source>
</evidence>
<dbReference type="Proteomes" id="UP000007800">
    <property type="component" value="Unassembled WGS sequence"/>
</dbReference>
<dbReference type="GeneID" id="9063839"/>
<accession>C5KFI0</accession>
<protein>
    <recommendedName>
        <fullName evidence="3">Peptidase C14 caspase domain-containing protein</fullName>
    </recommendedName>
</protein>
<dbReference type="InterPro" id="IPR011600">
    <property type="entry name" value="Pept_C14_caspase"/>
</dbReference>
<dbReference type="InParanoid" id="C5KFI0"/>
<dbReference type="RefSeq" id="XP_002784933.1">
    <property type="nucleotide sequence ID" value="XM_002784887.1"/>
</dbReference>
<dbReference type="PANTHER" id="PTHR48104:SF30">
    <property type="entry name" value="METACASPASE-1"/>
    <property type="match status" value="1"/>
</dbReference>
<dbReference type="SUPFAM" id="SSF52129">
    <property type="entry name" value="Caspase-like"/>
    <property type="match status" value="1"/>
</dbReference>
<evidence type="ECO:0000313" key="5">
    <source>
        <dbReference type="Proteomes" id="UP000007800"/>
    </source>
</evidence>
<feature type="domain" description="Peptidase C14 caspase" evidence="3">
    <location>
        <begin position="291"/>
        <end position="526"/>
    </location>
</feature>
<dbReference type="InterPro" id="IPR029030">
    <property type="entry name" value="Caspase-like_dom_sf"/>
</dbReference>
<dbReference type="Gene3D" id="3.40.50.12660">
    <property type="match status" value="1"/>
</dbReference>
<keyword evidence="5" id="KW-1185">Reference proteome</keyword>
<keyword evidence="2" id="KW-1133">Transmembrane helix</keyword>
<dbReference type="PANTHER" id="PTHR48104">
    <property type="entry name" value="METACASPASE-4"/>
    <property type="match status" value="1"/>
</dbReference>
<comment type="similarity">
    <text evidence="1">Belongs to the peptidase C14B family.</text>
</comment>
<gene>
    <name evidence="4" type="ORF">Pmar_PMAR022576</name>
</gene>